<evidence type="ECO:0000313" key="8">
    <source>
        <dbReference type="Proteomes" id="UP000318733"/>
    </source>
</evidence>
<evidence type="ECO:0000313" key="7">
    <source>
        <dbReference type="EMBL" id="TSJ39475.1"/>
    </source>
</evidence>
<feature type="transmembrane region" description="Helical" evidence="5">
    <location>
        <begin position="361"/>
        <end position="383"/>
    </location>
</feature>
<dbReference type="InterPro" id="IPR020846">
    <property type="entry name" value="MFS_dom"/>
</dbReference>
<feature type="transmembrane region" description="Helical" evidence="5">
    <location>
        <begin position="20"/>
        <end position="42"/>
    </location>
</feature>
<dbReference type="EMBL" id="VLPK01000003">
    <property type="protein sequence ID" value="TSJ39475.1"/>
    <property type="molecule type" value="Genomic_DNA"/>
</dbReference>
<evidence type="ECO:0000256" key="3">
    <source>
        <dbReference type="ARBA" id="ARBA00022989"/>
    </source>
</evidence>
<feature type="transmembrane region" description="Helical" evidence="5">
    <location>
        <begin position="297"/>
        <end position="315"/>
    </location>
</feature>
<dbReference type="AlphaFoldDB" id="A0A556MI29"/>
<dbReference type="Proteomes" id="UP000318733">
    <property type="component" value="Unassembled WGS sequence"/>
</dbReference>
<evidence type="ECO:0000256" key="4">
    <source>
        <dbReference type="ARBA" id="ARBA00023136"/>
    </source>
</evidence>
<keyword evidence="4 5" id="KW-0472">Membrane</keyword>
<name>A0A556MI29_9SPHI</name>
<evidence type="ECO:0000256" key="1">
    <source>
        <dbReference type="ARBA" id="ARBA00004141"/>
    </source>
</evidence>
<dbReference type="InterPro" id="IPR036259">
    <property type="entry name" value="MFS_trans_sf"/>
</dbReference>
<comment type="caution">
    <text evidence="7">The sequence shown here is derived from an EMBL/GenBank/DDBJ whole genome shotgun (WGS) entry which is preliminary data.</text>
</comment>
<reference evidence="7 8" key="1">
    <citation type="submission" date="2019-07" db="EMBL/GenBank/DDBJ databases">
        <authorList>
            <person name="Huq M.A."/>
        </authorList>
    </citation>
    <scope>NUCLEOTIDE SEQUENCE [LARGE SCALE GENOMIC DNA]</scope>
    <source>
        <strain evidence="7 8">MAH-19</strain>
    </source>
</reference>
<dbReference type="RefSeq" id="WP_144249512.1">
    <property type="nucleotide sequence ID" value="NZ_VLPK01000003.1"/>
</dbReference>
<accession>A0A556MI29</accession>
<evidence type="ECO:0000256" key="5">
    <source>
        <dbReference type="SAM" id="Phobius"/>
    </source>
</evidence>
<feature type="transmembrane region" description="Helical" evidence="5">
    <location>
        <begin position="176"/>
        <end position="198"/>
    </location>
</feature>
<feature type="transmembrane region" description="Helical" evidence="5">
    <location>
        <begin position="230"/>
        <end position="248"/>
    </location>
</feature>
<organism evidence="7 8">
    <name type="scientific">Mucilaginibacter corticis</name>
    <dbReference type="NCBI Taxonomy" id="2597670"/>
    <lineage>
        <taxon>Bacteria</taxon>
        <taxon>Pseudomonadati</taxon>
        <taxon>Bacteroidota</taxon>
        <taxon>Sphingobacteriia</taxon>
        <taxon>Sphingobacteriales</taxon>
        <taxon>Sphingobacteriaceae</taxon>
        <taxon>Mucilaginibacter</taxon>
    </lineage>
</organism>
<gene>
    <name evidence="7" type="ORF">FO440_17170</name>
</gene>
<protein>
    <submittedName>
        <fullName evidence="7">MFS transporter</fullName>
    </submittedName>
</protein>
<dbReference type="GO" id="GO:0046943">
    <property type="term" value="F:carboxylic acid transmembrane transporter activity"/>
    <property type="evidence" value="ECO:0007669"/>
    <property type="project" value="TreeGrafter"/>
</dbReference>
<evidence type="ECO:0000259" key="6">
    <source>
        <dbReference type="PROSITE" id="PS50850"/>
    </source>
</evidence>
<keyword evidence="8" id="KW-1185">Reference proteome</keyword>
<sequence>MEAITINAVEPKQLSSVKLAALFVICFASSAAGGAISTLMSVYLPTVVKEMQGNKSPEEVNYLSGLINSLFIYGWAAGGFFWGLISDKIGRKMALVLATASYGIFTILTGYMTSWSGIMACRFMSGFGVGGDLVIAFTLVSEVWPQKSKAVYTGILSIAFPVGIFSAGVINNFTKTWRQGFLVGTLPVLLALLALWTISESDLWKKHRSEKKSAPLASAKLSSPENRKTLLTGSLIFGAMLIGLWAIFSWMPTWVQSISVGDASKARGLSMMCLGMGGLTGGFFSGWLVNLMGLKRSMITCFAVCTALSFILFKTNSTFSPIIYAEVGVLALFFGASQGILSVYIPALFPTGIRSSATGICFNAGRLFTATAVLFVGVLVISLGGYGNALFIFSLVFLVGLLITLFSKDLKPAQQPASK</sequence>
<feature type="transmembrane region" description="Helical" evidence="5">
    <location>
        <begin position="268"/>
        <end position="290"/>
    </location>
</feature>
<dbReference type="PROSITE" id="PS50850">
    <property type="entry name" value="MFS"/>
    <property type="match status" value="1"/>
</dbReference>
<dbReference type="Gene3D" id="1.20.1250.20">
    <property type="entry name" value="MFS general substrate transporter like domains"/>
    <property type="match status" value="2"/>
</dbReference>
<dbReference type="OrthoDB" id="9787026at2"/>
<feature type="transmembrane region" description="Helical" evidence="5">
    <location>
        <begin position="389"/>
        <end position="406"/>
    </location>
</feature>
<dbReference type="SUPFAM" id="SSF103473">
    <property type="entry name" value="MFS general substrate transporter"/>
    <property type="match status" value="1"/>
</dbReference>
<evidence type="ECO:0000256" key="2">
    <source>
        <dbReference type="ARBA" id="ARBA00022692"/>
    </source>
</evidence>
<feature type="transmembrane region" description="Helical" evidence="5">
    <location>
        <begin position="327"/>
        <end position="349"/>
    </location>
</feature>
<dbReference type="PROSITE" id="PS00217">
    <property type="entry name" value="SUGAR_TRANSPORT_2"/>
    <property type="match status" value="1"/>
</dbReference>
<proteinExistence type="predicted"/>
<dbReference type="InterPro" id="IPR011701">
    <property type="entry name" value="MFS"/>
</dbReference>
<dbReference type="PANTHER" id="PTHR23508">
    <property type="entry name" value="CARBOXYLIC ACID TRANSPORTER PROTEIN HOMOLOG"/>
    <property type="match status" value="1"/>
</dbReference>
<feature type="transmembrane region" description="Helical" evidence="5">
    <location>
        <begin position="151"/>
        <end position="170"/>
    </location>
</feature>
<dbReference type="CDD" id="cd17316">
    <property type="entry name" value="MFS_SV2_like"/>
    <property type="match status" value="1"/>
</dbReference>
<dbReference type="GO" id="GO:0005886">
    <property type="term" value="C:plasma membrane"/>
    <property type="evidence" value="ECO:0007669"/>
    <property type="project" value="TreeGrafter"/>
</dbReference>
<comment type="subcellular location">
    <subcellularLocation>
        <location evidence="1">Membrane</location>
        <topology evidence="1">Multi-pass membrane protein</topology>
    </subcellularLocation>
</comment>
<feature type="domain" description="Major facilitator superfamily (MFS) profile" evidence="6">
    <location>
        <begin position="21"/>
        <end position="412"/>
    </location>
</feature>
<dbReference type="InterPro" id="IPR005829">
    <property type="entry name" value="Sugar_transporter_CS"/>
</dbReference>
<keyword evidence="3 5" id="KW-1133">Transmembrane helix</keyword>
<keyword evidence="2 5" id="KW-0812">Transmembrane</keyword>
<dbReference type="PANTHER" id="PTHR23508:SF10">
    <property type="entry name" value="CARBOXYLIC ACID TRANSPORTER PROTEIN HOMOLOG"/>
    <property type="match status" value="1"/>
</dbReference>
<feature type="transmembrane region" description="Helical" evidence="5">
    <location>
        <begin position="94"/>
        <end position="111"/>
    </location>
</feature>
<dbReference type="Pfam" id="PF07690">
    <property type="entry name" value="MFS_1"/>
    <property type="match status" value="1"/>
</dbReference>
<feature type="transmembrane region" description="Helical" evidence="5">
    <location>
        <begin position="62"/>
        <end position="82"/>
    </location>
</feature>
<feature type="transmembrane region" description="Helical" evidence="5">
    <location>
        <begin position="117"/>
        <end position="139"/>
    </location>
</feature>